<dbReference type="SUPFAM" id="SSF46955">
    <property type="entry name" value="Putative DNA-binding domain"/>
    <property type="match status" value="1"/>
</dbReference>
<dbReference type="EMBL" id="LR134479">
    <property type="protein sequence ID" value="VEI23743.1"/>
    <property type="molecule type" value="Genomic_DNA"/>
</dbReference>
<dbReference type="RefSeq" id="WP_126500369.1">
    <property type="nucleotide sequence ID" value="NZ_CAUVUG010000023.1"/>
</dbReference>
<dbReference type="GO" id="GO:0003677">
    <property type="term" value="F:DNA binding"/>
    <property type="evidence" value="ECO:0007669"/>
    <property type="project" value="InterPro"/>
</dbReference>
<dbReference type="InterPro" id="IPR041657">
    <property type="entry name" value="HTH_17"/>
</dbReference>
<dbReference type="Pfam" id="PF12728">
    <property type="entry name" value="HTH_17"/>
    <property type="match status" value="1"/>
</dbReference>
<evidence type="ECO:0000259" key="1">
    <source>
        <dbReference type="Pfam" id="PF12728"/>
    </source>
</evidence>
<gene>
    <name evidence="2" type="ORF">NCTC10207_01702</name>
</gene>
<accession>A0A7Z9A3X5</accession>
<sequence>MTITDTLAQPFAEVRQDAEELRDVKTLAAELATADAKHISVQVSIEGDKAKELGPKLNSLIAEMITMLANDQEPSLVSVPQELTTTVAAKRLGISRPTLMKLIREGKIPAHKVRSHVRLLTADVDAFRQKQLQKQIDAFNKLRDFEHEMGL</sequence>
<protein>
    <submittedName>
        <fullName evidence="2">DNA binding domain, excisionase family</fullName>
    </submittedName>
</protein>
<dbReference type="NCBIfam" id="TIGR01764">
    <property type="entry name" value="excise"/>
    <property type="match status" value="1"/>
</dbReference>
<feature type="domain" description="Helix-turn-helix" evidence="1">
    <location>
        <begin position="83"/>
        <end position="131"/>
    </location>
</feature>
<organism evidence="2 3">
    <name type="scientific">Rothia aeria</name>
    <dbReference type="NCBI Taxonomy" id="172042"/>
    <lineage>
        <taxon>Bacteria</taxon>
        <taxon>Bacillati</taxon>
        <taxon>Actinomycetota</taxon>
        <taxon>Actinomycetes</taxon>
        <taxon>Micrococcales</taxon>
        <taxon>Micrococcaceae</taxon>
        <taxon>Rothia</taxon>
    </lineage>
</organism>
<reference evidence="2 3" key="1">
    <citation type="submission" date="2018-12" db="EMBL/GenBank/DDBJ databases">
        <authorList>
            <consortium name="Pathogen Informatics"/>
        </authorList>
    </citation>
    <scope>NUCLEOTIDE SEQUENCE [LARGE SCALE GENOMIC DNA]</scope>
    <source>
        <strain evidence="2 3">NCTC10207</strain>
    </source>
</reference>
<evidence type="ECO:0000313" key="2">
    <source>
        <dbReference type="EMBL" id="VEI23743.1"/>
    </source>
</evidence>
<dbReference type="Gene3D" id="1.10.1660.10">
    <property type="match status" value="1"/>
</dbReference>
<name>A0A7Z9A3X5_9MICC</name>
<dbReference type="InterPro" id="IPR010093">
    <property type="entry name" value="SinI_DNA-bd"/>
</dbReference>
<proteinExistence type="predicted"/>
<dbReference type="InterPro" id="IPR009061">
    <property type="entry name" value="DNA-bd_dom_put_sf"/>
</dbReference>
<evidence type="ECO:0000313" key="3">
    <source>
        <dbReference type="Proteomes" id="UP000282386"/>
    </source>
</evidence>
<dbReference type="AlphaFoldDB" id="A0A7Z9A3X5"/>
<dbReference type="Proteomes" id="UP000282386">
    <property type="component" value="Chromosome"/>
</dbReference>